<dbReference type="EMBL" id="JAGKHQ010000017">
    <property type="protein sequence ID" value="KAG7489601.1"/>
    <property type="molecule type" value="Genomic_DNA"/>
</dbReference>
<dbReference type="PROSITE" id="PS50158">
    <property type="entry name" value="ZF_CCHC"/>
    <property type="match status" value="1"/>
</dbReference>
<dbReference type="Proteomes" id="UP000693946">
    <property type="component" value="Linkage Group LG5"/>
</dbReference>
<dbReference type="GO" id="GO:0005634">
    <property type="term" value="C:nucleus"/>
    <property type="evidence" value="ECO:0007669"/>
    <property type="project" value="TreeGrafter"/>
</dbReference>
<dbReference type="GO" id="GO:0006397">
    <property type="term" value="P:mRNA processing"/>
    <property type="evidence" value="ECO:0007669"/>
    <property type="project" value="InterPro"/>
</dbReference>
<feature type="compositionally biased region" description="Basic and acidic residues" evidence="5">
    <location>
        <begin position="1058"/>
        <end position="1072"/>
    </location>
</feature>
<dbReference type="CDD" id="cd16620">
    <property type="entry name" value="vRING-HC-C4C4_RBBP6"/>
    <property type="match status" value="1"/>
</dbReference>
<dbReference type="GO" id="GO:0061630">
    <property type="term" value="F:ubiquitin protein ligase activity"/>
    <property type="evidence" value="ECO:0007669"/>
    <property type="project" value="InterPro"/>
</dbReference>
<keyword evidence="9" id="KW-1185">Reference proteome</keyword>
<feature type="compositionally biased region" description="Basic residues" evidence="5">
    <location>
        <begin position="774"/>
        <end position="789"/>
    </location>
</feature>
<evidence type="ECO:0000259" key="7">
    <source>
        <dbReference type="PROSITE" id="PS50158"/>
    </source>
</evidence>
<keyword evidence="3" id="KW-0862">Zinc</keyword>
<protein>
    <submittedName>
        <fullName evidence="8">E3 ubiquitin-protein ligase RBBP6-like isoform X1</fullName>
    </submittedName>
</protein>
<evidence type="ECO:0000256" key="2">
    <source>
        <dbReference type="ARBA" id="ARBA00022771"/>
    </source>
</evidence>
<feature type="compositionally biased region" description="Polar residues" evidence="5">
    <location>
        <begin position="815"/>
        <end position="837"/>
    </location>
</feature>
<feature type="compositionally biased region" description="Basic and acidic residues" evidence="5">
    <location>
        <begin position="730"/>
        <end position="759"/>
    </location>
</feature>
<feature type="region of interest" description="Disordered" evidence="5">
    <location>
        <begin position="919"/>
        <end position="949"/>
    </location>
</feature>
<evidence type="ECO:0000256" key="3">
    <source>
        <dbReference type="ARBA" id="ARBA00022833"/>
    </source>
</evidence>
<feature type="domain" description="CCHC-type" evidence="7">
    <location>
        <begin position="137"/>
        <end position="151"/>
    </location>
</feature>
<feature type="compositionally biased region" description="Basic residues" evidence="5">
    <location>
        <begin position="571"/>
        <end position="580"/>
    </location>
</feature>
<comment type="caution">
    <text evidence="8">The sequence shown here is derived from an EMBL/GenBank/DDBJ whole genome shotgun (WGS) entry which is preliminary data.</text>
</comment>
<dbReference type="GO" id="GO:0016567">
    <property type="term" value="P:protein ubiquitination"/>
    <property type="evidence" value="ECO:0007669"/>
    <property type="project" value="InterPro"/>
</dbReference>
<evidence type="ECO:0000259" key="6">
    <source>
        <dbReference type="PROSITE" id="PS50089"/>
    </source>
</evidence>
<feature type="region of interest" description="Disordered" evidence="5">
    <location>
        <begin position="568"/>
        <end position="620"/>
    </location>
</feature>
<feature type="region of interest" description="Disordered" evidence="5">
    <location>
        <begin position="208"/>
        <end position="227"/>
    </location>
</feature>
<dbReference type="PROSITE" id="PS50089">
    <property type="entry name" value="ZF_RING_2"/>
    <property type="match status" value="1"/>
</dbReference>
<proteinExistence type="predicted"/>
<reference evidence="8 9" key="1">
    <citation type="journal article" date="2021" name="Sci. Rep.">
        <title>Chromosome anchoring in Senegalese sole (Solea senegalensis) reveals sex-associated markers and genome rearrangements in flatfish.</title>
        <authorList>
            <person name="Guerrero-Cozar I."/>
            <person name="Gomez-Garrido J."/>
            <person name="Berbel C."/>
            <person name="Martinez-Blanch J.F."/>
            <person name="Alioto T."/>
            <person name="Claros M.G."/>
            <person name="Gagnaire P.A."/>
            <person name="Manchado M."/>
        </authorList>
    </citation>
    <scope>NUCLEOTIDE SEQUENCE [LARGE SCALE GENOMIC DNA]</scope>
    <source>
        <strain evidence="8">Sse05_10M</strain>
    </source>
</reference>
<feature type="region of interest" description="Disordered" evidence="5">
    <location>
        <begin position="1010"/>
        <end position="1072"/>
    </location>
</feature>
<keyword evidence="2 4" id="KW-0863">Zinc-finger</keyword>
<dbReference type="AlphaFoldDB" id="A0AAV6QHK6"/>
<sequence length="1072" mass="120430">MIKGRAQRRVHHMRVHFHAIEVNPRRGHVIMEFTDDETQISKNSSVIVCRTPTFEGKPAGGKSTVSRCENAAVESSRTADSCPFVSLARLAKTANLVAADASEEDKIKAMMFQSNIQYDTSHFTEKAFGPPPANYICFRCLKTGHHIRQCPMVMAQDKSVKGPKKVKTSKGIPRSFLLKVTAGTKGAMLTSTGEYVIPAINAEAYAQEKKERPPFVPDEKSSSKDDSKPVPYNLLCPLCNDLVTDAVVTPCCGNACCDECIRNALLDSEEHICFICKQTNVSPDDLIANEFLRQTVDNYKNETGYMEHTHQQVQHAALETLHPLSISLPYSRQQDPLVDSVPPPQPQVLLPLTSPDASHITADTGQDVPVLLTVAIYHHSPEDSTRQAEPLLACKTDPEPCVTTDSEETSESGAPVYHLSVIGQHPATRPPHPSGHQSRLQHCYRHWKRSNRRRGESLPTHLQTALPQAPALPVYPPLYHPPPQSYPPPYPQPHTSCPGFIAPPTLCYQTNTIYAAGPQGFHPPWMAPGSQAPRVHLTPSSQEDFFRQQQDKVNTEFTIDYHKELMEYKNIQKRRRRSSSRSRSNSHSPLSCSYTHSKSRSRSRSYSRSPHSRLGYEGSRIRSCSRSDEYRLSGSPLSPPSYYWDGSWERAEGAGTYRWRPQSRSPGSYWSCSHSGWKPPLLGQVLYKPQGPSVESEEHSERERFQRWERNTDWYDIHYNGFDNQNPPLHHKDRDKSRGKRRDYSSQERGRREREERGAPPHHPPFPLSSGIKSHSKAQKIRKLKKRKARMEPEPELSHPSADKVNASYVRDIISSPSNFSKSLSQSAFSPKASAKTQSDKTLGDNDKKLSVKVKTVSVKVKKRTGEKKERKDSSFSSPVIKPLKTMKAKPEDALSSMTLKQKNLKSSTVRSVLLKTSPMSSHNLPLHHPSVPSDIQGRRDLPPSSGLLSNSHQHELPLHYQTPSLVNRWKRKGEEGGSLSKPPGKWRISELGADVFSHQLLLHRLRRSSDRPGLLPLPGSSVMSQGDSDRETIRPMPDLPTPPTQRRIKLTRNVVRRGTETPVSEREPSTP</sequence>
<evidence type="ECO:0000313" key="8">
    <source>
        <dbReference type="EMBL" id="KAG7489601.1"/>
    </source>
</evidence>
<dbReference type="InterPro" id="IPR025829">
    <property type="entry name" value="Zn_knuckle_CX2CX3GHX4C"/>
</dbReference>
<evidence type="ECO:0000256" key="4">
    <source>
        <dbReference type="PROSITE-ProRule" id="PRU00047"/>
    </source>
</evidence>
<feature type="domain" description="RING-type" evidence="6">
    <location>
        <begin position="236"/>
        <end position="277"/>
    </location>
</feature>
<accession>A0AAV6QHK6</accession>
<evidence type="ECO:0000256" key="5">
    <source>
        <dbReference type="SAM" id="MobiDB-lite"/>
    </source>
</evidence>
<dbReference type="PANTHER" id="PTHR15439">
    <property type="entry name" value="RETINOBLASTOMA-BINDING PROTEIN 6"/>
    <property type="match status" value="1"/>
</dbReference>
<feature type="region of interest" description="Disordered" evidence="5">
    <location>
        <begin position="719"/>
        <end position="894"/>
    </location>
</feature>
<feature type="compositionally biased region" description="Low complexity" evidence="5">
    <location>
        <begin position="581"/>
        <end position="596"/>
    </location>
</feature>
<dbReference type="PANTHER" id="PTHR15439:SF0">
    <property type="entry name" value="CELL DIVISION CYCLE AND APOPTOSIS REGULATOR PROTEIN 1-RELATED"/>
    <property type="match status" value="1"/>
</dbReference>
<feature type="compositionally biased region" description="Basic and acidic residues" evidence="5">
    <location>
        <begin position="838"/>
        <end position="850"/>
    </location>
</feature>
<dbReference type="InterPro" id="IPR001841">
    <property type="entry name" value="Znf_RING"/>
</dbReference>
<keyword evidence="1" id="KW-0479">Metal-binding</keyword>
<dbReference type="InterPro" id="IPR033489">
    <property type="entry name" value="RBBP6"/>
</dbReference>
<dbReference type="Pfam" id="PF13696">
    <property type="entry name" value="zf-CCHC_2"/>
    <property type="match status" value="1"/>
</dbReference>
<evidence type="ECO:0000256" key="1">
    <source>
        <dbReference type="ARBA" id="ARBA00022723"/>
    </source>
</evidence>
<feature type="region of interest" description="Disordered" evidence="5">
    <location>
        <begin position="527"/>
        <end position="551"/>
    </location>
</feature>
<dbReference type="GO" id="GO:0008270">
    <property type="term" value="F:zinc ion binding"/>
    <property type="evidence" value="ECO:0007669"/>
    <property type="project" value="UniProtKB-KW"/>
</dbReference>
<name>A0AAV6QHK6_SOLSE</name>
<gene>
    <name evidence="8" type="ORF">JOB18_015922</name>
</gene>
<evidence type="ECO:0000313" key="9">
    <source>
        <dbReference type="Proteomes" id="UP000693946"/>
    </source>
</evidence>
<organism evidence="8 9">
    <name type="scientific">Solea senegalensis</name>
    <name type="common">Senegalese sole</name>
    <dbReference type="NCBI Taxonomy" id="28829"/>
    <lineage>
        <taxon>Eukaryota</taxon>
        <taxon>Metazoa</taxon>
        <taxon>Chordata</taxon>
        <taxon>Craniata</taxon>
        <taxon>Vertebrata</taxon>
        <taxon>Euteleostomi</taxon>
        <taxon>Actinopterygii</taxon>
        <taxon>Neopterygii</taxon>
        <taxon>Teleostei</taxon>
        <taxon>Neoteleostei</taxon>
        <taxon>Acanthomorphata</taxon>
        <taxon>Carangaria</taxon>
        <taxon>Pleuronectiformes</taxon>
        <taxon>Pleuronectoidei</taxon>
        <taxon>Soleidae</taxon>
        <taxon>Solea</taxon>
    </lineage>
</organism>
<dbReference type="InterPro" id="IPR001878">
    <property type="entry name" value="Znf_CCHC"/>
</dbReference>
<dbReference type="GO" id="GO:0006511">
    <property type="term" value="P:ubiquitin-dependent protein catabolic process"/>
    <property type="evidence" value="ECO:0007669"/>
    <property type="project" value="TreeGrafter"/>
</dbReference>
<dbReference type="GO" id="GO:0003676">
    <property type="term" value="F:nucleic acid binding"/>
    <property type="evidence" value="ECO:0007669"/>
    <property type="project" value="InterPro"/>
</dbReference>